<feature type="short sequence motif" description="Di-lysine motif" evidence="10">
    <location>
        <begin position="488"/>
        <end position="492"/>
    </location>
</feature>
<evidence type="ECO:0000313" key="14">
    <source>
        <dbReference type="Proteomes" id="UP000250572"/>
    </source>
</evidence>
<feature type="transmembrane region" description="Helical" evidence="10 11">
    <location>
        <begin position="228"/>
        <end position="246"/>
    </location>
</feature>
<proteinExistence type="inferred from homology"/>
<dbReference type="GO" id="GO:0034626">
    <property type="term" value="P:fatty acid elongation, polyunsaturated fatty acid"/>
    <property type="evidence" value="ECO:0007669"/>
    <property type="project" value="TreeGrafter"/>
</dbReference>
<keyword evidence="4 10" id="KW-0812">Transmembrane</keyword>
<dbReference type="Pfam" id="PF01151">
    <property type="entry name" value="ELO"/>
    <property type="match status" value="1"/>
</dbReference>
<dbReference type="GO" id="GO:0030148">
    <property type="term" value="P:sphingolipid biosynthetic process"/>
    <property type="evidence" value="ECO:0007669"/>
    <property type="project" value="TreeGrafter"/>
</dbReference>
<feature type="transmembrane region" description="Helical" evidence="10 11">
    <location>
        <begin position="365"/>
        <end position="385"/>
    </location>
</feature>
<sequence length="492" mass="56663">MWWKVAQRGLCSLWKSEPAVPSLAALSAASLMVSRQSNKTSSQPTYFTQAQPSVTVLKVTPGVVSGIQHTWLREGFKVQWSNSTPAPFCRLEVFKSNLLGHSHIVLALPLSLRLCLLSSFPPFPSEGWLFIHYLTWSQQFTTANMLWKLQEMGSHALDIYNYLLAGMGRQLPLKMLPFVPDPRIKDYPLMQSPVPMSAILLVYLFFVLYVGPRIMANRKPFQLKEPMIVYNFFLVALSVYIVYEFLMSGWATTYTWRCDPIDTSNSPEALRMVSVAWLFWFSKIIELMDTIFFVLRKKHGQITFLHIFHHSFMPWTWWWGVVFAPGGMGSFHAMVNSSVHVIMYFYYGLSAAGPRFQKFLWWKKYMTAIQLTQFVLVSLHATQYYFMDSCDFQFPTIIHLVWMYGTFFFILFSNFWVQAYVKGKRLPKQDIKEQKNGAVAYANGKHQENGKVHENAKLYESGSSNGIHQHAATNGSTHYENGRALNGKMKKA</sequence>
<evidence type="ECO:0000256" key="4">
    <source>
        <dbReference type="ARBA" id="ARBA00022692"/>
    </source>
</evidence>
<evidence type="ECO:0000256" key="3">
    <source>
        <dbReference type="ARBA" id="ARBA00022679"/>
    </source>
</evidence>
<dbReference type="AlphaFoldDB" id="A0A315VD74"/>
<evidence type="ECO:0000256" key="5">
    <source>
        <dbReference type="ARBA" id="ARBA00022832"/>
    </source>
</evidence>
<reference evidence="13 14" key="1">
    <citation type="journal article" date="2018" name="G3 (Bethesda)">
        <title>A High-Quality Reference Genome for the Invasive Mosquitofish Gambusia affinis Using a Chicago Library.</title>
        <authorList>
            <person name="Hoffberg S.L."/>
            <person name="Troendle N.J."/>
            <person name="Glenn T.C."/>
            <person name="Mahmud O."/>
            <person name="Louha S."/>
            <person name="Chalopin D."/>
            <person name="Bennetzen J.L."/>
            <person name="Mauricio R."/>
        </authorList>
    </citation>
    <scope>NUCLEOTIDE SEQUENCE [LARGE SCALE GENOMIC DNA]</scope>
    <source>
        <strain evidence="13">NE01/NJP1002.9</strain>
        <tissue evidence="13">Muscle</tissue>
    </source>
</reference>
<keyword evidence="5 10" id="KW-0276">Fatty acid metabolism</keyword>
<keyword evidence="6 10" id="KW-1133">Transmembrane helix</keyword>
<name>A0A315VD74_GAMAF</name>
<dbReference type="PANTHER" id="PTHR11157">
    <property type="entry name" value="FATTY ACID ACYL TRANSFERASE-RELATED"/>
    <property type="match status" value="1"/>
</dbReference>
<evidence type="ECO:0000256" key="6">
    <source>
        <dbReference type="ARBA" id="ARBA00022989"/>
    </source>
</evidence>
<evidence type="ECO:0000313" key="13">
    <source>
        <dbReference type="EMBL" id="PWA20889.1"/>
    </source>
</evidence>
<dbReference type="EMBL" id="NHOQ01001926">
    <property type="protein sequence ID" value="PWA20889.1"/>
    <property type="molecule type" value="Genomic_DNA"/>
</dbReference>
<evidence type="ECO:0000256" key="12">
    <source>
        <dbReference type="SAM" id="MobiDB-lite"/>
    </source>
</evidence>
<organism evidence="13 14">
    <name type="scientific">Gambusia affinis</name>
    <name type="common">Western mosquitofish</name>
    <name type="synonym">Heterandria affinis</name>
    <dbReference type="NCBI Taxonomy" id="33528"/>
    <lineage>
        <taxon>Eukaryota</taxon>
        <taxon>Metazoa</taxon>
        <taxon>Chordata</taxon>
        <taxon>Craniata</taxon>
        <taxon>Vertebrata</taxon>
        <taxon>Euteleostomi</taxon>
        <taxon>Actinopterygii</taxon>
        <taxon>Neopterygii</taxon>
        <taxon>Teleostei</taxon>
        <taxon>Neoteleostei</taxon>
        <taxon>Acanthomorphata</taxon>
        <taxon>Ovalentaria</taxon>
        <taxon>Atherinomorphae</taxon>
        <taxon>Cyprinodontiformes</taxon>
        <taxon>Poeciliidae</taxon>
        <taxon>Poeciliinae</taxon>
        <taxon>Gambusia</taxon>
    </lineage>
</organism>
<dbReference type="GO" id="GO:0009922">
    <property type="term" value="F:fatty acid elongase activity"/>
    <property type="evidence" value="ECO:0007669"/>
    <property type="project" value="UniProtKB-UniRule"/>
</dbReference>
<evidence type="ECO:0000256" key="11">
    <source>
        <dbReference type="RuleBase" id="RU361115"/>
    </source>
</evidence>
<feature type="transmembrane region" description="Helical" evidence="10 11">
    <location>
        <begin position="196"/>
        <end position="216"/>
    </location>
</feature>
<keyword evidence="9 10" id="KW-0275">Fatty acid biosynthesis</keyword>
<dbReference type="HAMAP" id="MF_03201">
    <property type="entry name" value="VLCF_elongase_1"/>
    <property type="match status" value="1"/>
</dbReference>
<evidence type="ECO:0000256" key="9">
    <source>
        <dbReference type="ARBA" id="ARBA00023160"/>
    </source>
</evidence>
<keyword evidence="7 10" id="KW-0443">Lipid metabolism</keyword>
<feature type="transmembrane region" description="Helical" evidence="10 11">
    <location>
        <begin position="302"/>
        <end position="321"/>
    </location>
</feature>
<dbReference type="InterPro" id="IPR033681">
    <property type="entry name" value="ELOVL1"/>
</dbReference>
<dbReference type="Proteomes" id="UP000250572">
    <property type="component" value="Unassembled WGS sequence"/>
</dbReference>
<dbReference type="GO" id="GO:0019367">
    <property type="term" value="P:fatty acid elongation, saturated fatty acid"/>
    <property type="evidence" value="ECO:0007669"/>
    <property type="project" value="UniProtKB-UniRule"/>
</dbReference>
<evidence type="ECO:0000256" key="8">
    <source>
        <dbReference type="ARBA" id="ARBA00023136"/>
    </source>
</evidence>
<comment type="pathway">
    <text evidence="10">Lipid metabolism; fatty acid biosynthesis.</text>
</comment>
<dbReference type="GO" id="GO:0035338">
    <property type="term" value="P:long-chain fatty-acyl-CoA biosynthetic process"/>
    <property type="evidence" value="ECO:0007669"/>
    <property type="project" value="UniProtKB-UniRule"/>
</dbReference>
<comment type="domain">
    <text evidence="10">The C-terminal di-lysine motif may confer endoplasmic reticulum localization.</text>
</comment>
<dbReference type="STRING" id="33528.ENSGAFP00000000847"/>
<dbReference type="PANTHER" id="PTHR11157:SF19">
    <property type="entry name" value="ELONGATION OF VERY LONG CHAIN FATTY ACIDS PROTEIN 1"/>
    <property type="match status" value="1"/>
</dbReference>
<dbReference type="GO" id="GO:0005789">
    <property type="term" value="C:endoplasmic reticulum membrane"/>
    <property type="evidence" value="ECO:0007669"/>
    <property type="project" value="UniProtKB-SubCell"/>
</dbReference>
<evidence type="ECO:0000256" key="1">
    <source>
        <dbReference type="ARBA" id="ARBA00004141"/>
    </source>
</evidence>
<comment type="subcellular location">
    <subcellularLocation>
        <location evidence="10">Endoplasmic reticulum membrane</location>
        <topology evidence="10">Multi-pass membrane protein</topology>
    </subcellularLocation>
    <subcellularLocation>
        <location evidence="1">Membrane</location>
        <topology evidence="1">Multi-pass membrane protein</topology>
    </subcellularLocation>
</comment>
<accession>A0A315VD74</accession>
<comment type="catalytic activity">
    <reaction evidence="10 11">
        <text>a very-long-chain acyl-CoA + malonyl-CoA + H(+) = a very-long-chain 3-oxoacyl-CoA + CO2 + CoA</text>
        <dbReference type="Rhea" id="RHEA:32727"/>
        <dbReference type="ChEBI" id="CHEBI:15378"/>
        <dbReference type="ChEBI" id="CHEBI:16526"/>
        <dbReference type="ChEBI" id="CHEBI:57287"/>
        <dbReference type="ChEBI" id="CHEBI:57384"/>
        <dbReference type="ChEBI" id="CHEBI:90725"/>
        <dbReference type="ChEBI" id="CHEBI:90736"/>
        <dbReference type="EC" id="2.3.1.199"/>
    </reaction>
</comment>
<dbReference type="GO" id="GO:0042761">
    <property type="term" value="P:very long-chain fatty acid biosynthetic process"/>
    <property type="evidence" value="ECO:0007669"/>
    <property type="project" value="UniProtKB-UniRule"/>
</dbReference>
<feature type="transmembrane region" description="Helical" evidence="10 11">
    <location>
        <begin position="397"/>
        <end position="417"/>
    </location>
</feature>
<dbReference type="UniPathway" id="UPA00094"/>
<evidence type="ECO:0000256" key="10">
    <source>
        <dbReference type="HAMAP-Rule" id="MF_03201"/>
    </source>
</evidence>
<keyword evidence="10" id="KW-0256">Endoplasmic reticulum</keyword>
<dbReference type="EC" id="2.3.1.199" evidence="10"/>
<feature type="compositionally biased region" description="Polar residues" evidence="12">
    <location>
        <begin position="470"/>
        <end position="479"/>
    </location>
</feature>
<feature type="transmembrane region" description="Helical" evidence="10 11">
    <location>
        <begin position="333"/>
        <end position="353"/>
    </location>
</feature>
<comment type="function">
    <text evidence="10">Catalyzes the first and rate-limiting reaction of the four reactions that constitute the long-chain fatty acids elongation cycle. This endoplasmic reticulum-bound enzymatic process allows the addition of 2 carbons to the chain of long- and very long-chain fatty acids (VLCFAs) per cycle. Condensing enzyme that exhibits activity toward saturated C18 to C26 acyl-CoA substrates, with the highest activity towards C22:0 acyl-CoA. May participate to the production of both saturated and monounsaturated VLCFAs of different chain lengths that are involved in multiple biological processes as precursors of membrane lipids and lipid mediators.</text>
</comment>
<feature type="region of interest" description="Disordered" evidence="12">
    <location>
        <begin position="470"/>
        <end position="492"/>
    </location>
</feature>
<keyword evidence="2 10" id="KW-0444">Lipid biosynthesis</keyword>
<evidence type="ECO:0000256" key="7">
    <source>
        <dbReference type="ARBA" id="ARBA00023098"/>
    </source>
</evidence>
<dbReference type="InterPro" id="IPR002076">
    <property type="entry name" value="ELO_fam"/>
</dbReference>
<evidence type="ECO:0000256" key="2">
    <source>
        <dbReference type="ARBA" id="ARBA00022516"/>
    </source>
</evidence>
<protein>
    <recommendedName>
        <fullName evidence="10">Elongation of very long chain fatty acids protein 1</fullName>
        <ecNumber evidence="10">2.3.1.199</ecNumber>
    </recommendedName>
    <alternativeName>
        <fullName evidence="10">3-keto acyl-CoA synthase ELOVL1</fullName>
    </alternativeName>
    <alternativeName>
        <fullName evidence="10">ELOVL fatty acid elongase 1</fullName>
        <shortName evidence="10">ELOVL FA elongase 1</shortName>
    </alternativeName>
    <alternativeName>
        <fullName evidence="10">Very long chain 3-ketoacyl-CoA synthase 1</fullName>
    </alternativeName>
    <alternativeName>
        <fullName evidence="10">Very long chain 3-oxoacyl-CoA synthase 1</fullName>
    </alternativeName>
</protein>
<keyword evidence="8 10" id="KW-0472">Membrane</keyword>
<comment type="similarity">
    <text evidence="10">Belongs to the ELO family. ELOVL1 subfamily.</text>
</comment>
<dbReference type="GO" id="GO:0006636">
    <property type="term" value="P:unsaturated fatty acid biosynthetic process"/>
    <property type="evidence" value="ECO:0007669"/>
    <property type="project" value="UniProtKB-UniRule"/>
</dbReference>
<feature type="transmembrane region" description="Helical" evidence="10 11">
    <location>
        <begin position="275"/>
        <end position="295"/>
    </location>
</feature>
<keyword evidence="14" id="KW-1185">Reference proteome</keyword>
<comment type="caution">
    <text evidence="13">The sequence shown here is derived from an EMBL/GenBank/DDBJ whole genome shotgun (WGS) entry which is preliminary data.</text>
</comment>
<gene>
    <name evidence="10" type="primary">ELOVL1</name>
    <name evidence="13" type="ORF">CCH79_00007233</name>
</gene>
<keyword evidence="3 10" id="KW-0808">Transferase</keyword>
<dbReference type="GO" id="GO:0034625">
    <property type="term" value="P:fatty acid elongation, monounsaturated fatty acid"/>
    <property type="evidence" value="ECO:0007669"/>
    <property type="project" value="UniProtKB-UniRule"/>
</dbReference>